<comment type="cofactor">
    <cofactor evidence="1">
        <name>FMN</name>
        <dbReference type="ChEBI" id="CHEBI:58210"/>
    </cofactor>
</comment>
<dbReference type="Proteomes" id="UP000235748">
    <property type="component" value="Unassembled WGS sequence"/>
</dbReference>
<evidence type="ECO:0000313" key="6">
    <source>
        <dbReference type="EMBL" id="PMC18122.1"/>
    </source>
</evidence>
<sequence length="203" mass="22599">MKQFLAVELSKTQNYKLLTGGIIPRPIAFVTTHDKQGTLNAAPFSFFNAVCAEPPMVMISVGRKDGERKDTTLNILDNEEFVVHITDEEIIEAVNTTAASHARSVNELNFTDLEVVPSESVKVPGVKQAKIRLECRLHQLIPLGDEIEGSDLIIGEVVHYHIDDDIYYDDTKIDAEKLNAIARLSGSNYSKLGEQFTIERPES</sequence>
<dbReference type="InterPro" id="IPR002563">
    <property type="entry name" value="Flavin_Rdtase-like_dom"/>
</dbReference>
<dbReference type="SUPFAM" id="SSF50475">
    <property type="entry name" value="FMN-binding split barrel"/>
    <property type="match status" value="1"/>
</dbReference>
<feature type="domain" description="Flavin reductase like" evidence="5">
    <location>
        <begin position="20"/>
        <end position="169"/>
    </location>
</feature>
<dbReference type="AlphaFoldDB" id="A0A2N6QEX1"/>
<dbReference type="SMART" id="SM00903">
    <property type="entry name" value="Flavin_Reduct"/>
    <property type="match status" value="1"/>
</dbReference>
<comment type="caution">
    <text evidence="6">The sequence shown here is derived from an EMBL/GenBank/DDBJ whole genome shotgun (WGS) entry which is preliminary data.</text>
</comment>
<dbReference type="RefSeq" id="WP_070502712.1">
    <property type="nucleotide sequence ID" value="NZ_JAASJD010000007.1"/>
</dbReference>
<dbReference type="PANTHER" id="PTHR33798:SF5">
    <property type="entry name" value="FLAVIN REDUCTASE LIKE DOMAIN-CONTAINING PROTEIN"/>
    <property type="match status" value="1"/>
</dbReference>
<evidence type="ECO:0000256" key="2">
    <source>
        <dbReference type="ARBA" id="ARBA00022630"/>
    </source>
</evidence>
<dbReference type="GO" id="GO:0016646">
    <property type="term" value="F:oxidoreductase activity, acting on the CH-NH group of donors, NAD or NADP as acceptor"/>
    <property type="evidence" value="ECO:0007669"/>
    <property type="project" value="UniProtKB-ARBA"/>
</dbReference>
<dbReference type="Gene3D" id="2.30.110.10">
    <property type="entry name" value="Electron Transport, Fmn-binding Protein, Chain A"/>
    <property type="match status" value="1"/>
</dbReference>
<gene>
    <name evidence="6" type="ORF">CJ235_09180</name>
</gene>
<evidence type="ECO:0000256" key="4">
    <source>
        <dbReference type="ARBA" id="ARBA00038054"/>
    </source>
</evidence>
<dbReference type="Pfam" id="PF01613">
    <property type="entry name" value="Flavin_Reduct"/>
    <property type="match status" value="1"/>
</dbReference>
<dbReference type="InterPro" id="IPR012349">
    <property type="entry name" value="Split_barrel_FMN-bd"/>
</dbReference>
<keyword evidence="3" id="KW-0288">FMN</keyword>
<comment type="similarity">
    <text evidence="4">Belongs to the flavoredoxin family.</text>
</comment>
<organism evidence="6 7">
    <name type="scientific">Staphylococcus pettenkoferi</name>
    <dbReference type="NCBI Taxonomy" id="170573"/>
    <lineage>
        <taxon>Bacteria</taxon>
        <taxon>Bacillati</taxon>
        <taxon>Bacillota</taxon>
        <taxon>Bacilli</taxon>
        <taxon>Bacillales</taxon>
        <taxon>Staphylococcaceae</taxon>
        <taxon>Staphylococcus</taxon>
    </lineage>
</organism>
<proteinExistence type="inferred from homology"/>
<evidence type="ECO:0000313" key="7">
    <source>
        <dbReference type="Proteomes" id="UP000235748"/>
    </source>
</evidence>
<keyword evidence="2" id="KW-0285">Flavoprotein</keyword>
<dbReference type="GO" id="GO:0010181">
    <property type="term" value="F:FMN binding"/>
    <property type="evidence" value="ECO:0007669"/>
    <property type="project" value="InterPro"/>
</dbReference>
<dbReference type="PANTHER" id="PTHR33798">
    <property type="entry name" value="FLAVOPROTEIN OXYGENASE"/>
    <property type="match status" value="1"/>
</dbReference>
<evidence type="ECO:0000259" key="5">
    <source>
        <dbReference type="SMART" id="SM00903"/>
    </source>
</evidence>
<dbReference type="EMBL" id="PNGG01000005">
    <property type="protein sequence ID" value="PMC18122.1"/>
    <property type="molecule type" value="Genomic_DNA"/>
</dbReference>
<reference evidence="6 7" key="1">
    <citation type="submission" date="2017-09" db="EMBL/GenBank/DDBJ databases">
        <title>Bacterial strain isolated from the female urinary microbiota.</title>
        <authorList>
            <person name="Thomas-White K."/>
            <person name="Kumar N."/>
            <person name="Forster S."/>
            <person name="Putonti C."/>
            <person name="Lawley T."/>
            <person name="Wolfe A.J."/>
        </authorList>
    </citation>
    <scope>NUCLEOTIDE SEQUENCE [LARGE SCALE GENOMIC DNA]</scope>
    <source>
        <strain evidence="6 7">UMB0834</strain>
    </source>
</reference>
<accession>A0A2N6QEX1</accession>
<protein>
    <submittedName>
        <fullName evidence="6">Flavin reductase family protein</fullName>
    </submittedName>
</protein>
<name>A0A2N6QEX1_9STAP</name>
<evidence type="ECO:0000256" key="1">
    <source>
        <dbReference type="ARBA" id="ARBA00001917"/>
    </source>
</evidence>
<evidence type="ECO:0000256" key="3">
    <source>
        <dbReference type="ARBA" id="ARBA00022643"/>
    </source>
</evidence>